<dbReference type="EMBL" id="CP033969">
    <property type="protein sequence ID" value="AZG14690.1"/>
    <property type="molecule type" value="Genomic_DNA"/>
</dbReference>
<name>A0A3G8H3D1_9BURK</name>
<protein>
    <submittedName>
        <fullName evidence="4">Glycosyltransferase family 1 protein</fullName>
    </submittedName>
</protein>
<evidence type="ECO:0000313" key="4">
    <source>
        <dbReference type="EMBL" id="AZG14690.1"/>
    </source>
</evidence>
<dbReference type="Proteomes" id="UP000270411">
    <property type="component" value="Chromosome 1"/>
</dbReference>
<evidence type="ECO:0000313" key="5">
    <source>
        <dbReference type="Proteomes" id="UP000270411"/>
    </source>
</evidence>
<proteinExistence type="predicted"/>
<gene>
    <name evidence="4" type="ORF">EHF44_15310</name>
</gene>
<feature type="domain" description="Glycosyltransferase subfamily 4-like N-terminal" evidence="3">
    <location>
        <begin position="18"/>
        <end position="183"/>
    </location>
</feature>
<dbReference type="AlphaFoldDB" id="A0A3G8H3D1"/>
<dbReference type="Gene3D" id="3.40.50.2000">
    <property type="entry name" value="Glycogen Phosphorylase B"/>
    <property type="match status" value="2"/>
</dbReference>
<dbReference type="PANTHER" id="PTHR12526">
    <property type="entry name" value="GLYCOSYLTRANSFERASE"/>
    <property type="match status" value="1"/>
</dbReference>
<dbReference type="KEGG" id="cpau:EHF44_15310"/>
<dbReference type="CDD" id="cd03801">
    <property type="entry name" value="GT4_PimA-like"/>
    <property type="match status" value="1"/>
</dbReference>
<evidence type="ECO:0000256" key="1">
    <source>
        <dbReference type="ARBA" id="ARBA00022676"/>
    </source>
</evidence>
<evidence type="ECO:0000256" key="2">
    <source>
        <dbReference type="ARBA" id="ARBA00022679"/>
    </source>
</evidence>
<accession>A0A3G8H3D1</accession>
<keyword evidence="1" id="KW-0328">Glycosyltransferase</keyword>
<evidence type="ECO:0000259" key="3">
    <source>
        <dbReference type="Pfam" id="PF13439"/>
    </source>
</evidence>
<dbReference type="PANTHER" id="PTHR12526:SF510">
    <property type="entry name" value="D-INOSITOL 3-PHOSPHATE GLYCOSYLTRANSFERASE"/>
    <property type="match status" value="1"/>
</dbReference>
<dbReference type="OrthoDB" id="9813211at2"/>
<keyword evidence="2 4" id="KW-0808">Transferase</keyword>
<dbReference type="GO" id="GO:0016757">
    <property type="term" value="F:glycosyltransferase activity"/>
    <property type="evidence" value="ECO:0007669"/>
    <property type="project" value="UniProtKB-KW"/>
</dbReference>
<dbReference type="Pfam" id="PF13439">
    <property type="entry name" value="Glyco_transf_4"/>
    <property type="match status" value="1"/>
</dbReference>
<dbReference type="SUPFAM" id="SSF53756">
    <property type="entry name" value="UDP-Glycosyltransferase/glycogen phosphorylase"/>
    <property type="match status" value="1"/>
</dbReference>
<organism evidence="4 5">
    <name type="scientific">Cupriavidus pauculus</name>
    <dbReference type="NCBI Taxonomy" id="82633"/>
    <lineage>
        <taxon>Bacteria</taxon>
        <taxon>Pseudomonadati</taxon>
        <taxon>Pseudomonadota</taxon>
        <taxon>Betaproteobacteria</taxon>
        <taxon>Burkholderiales</taxon>
        <taxon>Burkholderiaceae</taxon>
        <taxon>Cupriavidus</taxon>
    </lineage>
</organism>
<dbReference type="Pfam" id="PF13692">
    <property type="entry name" value="Glyco_trans_1_4"/>
    <property type="match status" value="1"/>
</dbReference>
<reference evidence="5" key="1">
    <citation type="submission" date="2018-11" db="EMBL/GenBank/DDBJ databases">
        <title>FDA dAtabase for Regulatory Grade micrObial Sequences (FDA-ARGOS): Supporting development and validation of Infectious Disease Dx tests.</title>
        <authorList>
            <person name="Goldberg B."/>
            <person name="Campos J."/>
            <person name="Tallon L."/>
            <person name="Sadzewicz L."/>
            <person name="Zhao X."/>
            <person name="Vavikolanu K."/>
            <person name="Mehta A."/>
            <person name="Aluvathingal J."/>
            <person name="Nadendla S."/>
            <person name="Geyer C."/>
            <person name="Nandy P."/>
            <person name="Yan Y."/>
            <person name="Sichtig H."/>
        </authorList>
    </citation>
    <scope>NUCLEOTIDE SEQUENCE [LARGE SCALE GENOMIC DNA]</scope>
    <source>
        <strain evidence="5">FDAARGOS_614</strain>
    </source>
</reference>
<sequence length="382" mass="40913">MSPGSPLNVMIVAEAAAGGVATHLADLVRGLAALGEHVHLAVPAGDRLDPAVIDASVRHCCASVTCLPMPRRIGWRDVPAWWNLSHLLARVRPDIVHSHSSKAGVLARACRGPWRQVYTPHALYTLNPSLSRLQRRVFGGVEALLGRHRTDRLIAVSQTEARHAQESLGIPSSRIVTIPNGVQPVCLLGRDAARAALGLHPTRFMVGFVGRFAHQKGLDRLVRVAELLQADVGGALEFALIGTGDLQAAAGRPVERLPANVRVIGRVDHARTYLSAFDVLLVPSRYEGFPYVYLEAMAAGLPIVTARVAGASELVDAEQIGLVVVNQDDPQAMAGAVRTLYANAALRGRLASRCAAALGRYTAQAMVARTAAVYRQLVEERT</sequence>
<dbReference type="InterPro" id="IPR028098">
    <property type="entry name" value="Glyco_trans_4-like_N"/>
</dbReference>